<dbReference type="FunFam" id="2.40.128.20:FF:000003">
    <property type="entry name" value="Apolipoprotein D"/>
    <property type="match status" value="1"/>
</dbReference>
<feature type="domain" description="Lipocalin/cytosolic fatty-acid binding" evidence="12">
    <location>
        <begin position="38"/>
        <end position="182"/>
    </location>
</feature>
<evidence type="ECO:0000256" key="2">
    <source>
        <dbReference type="ARBA" id="ARBA00006889"/>
    </source>
</evidence>
<dbReference type="GO" id="GO:0000302">
    <property type="term" value="P:response to reactive oxygen species"/>
    <property type="evidence" value="ECO:0007669"/>
    <property type="project" value="TreeGrafter"/>
</dbReference>
<evidence type="ECO:0000256" key="8">
    <source>
        <dbReference type="ARBA" id="ARBA00023157"/>
    </source>
</evidence>
<gene>
    <name evidence="14" type="primary">LOC109483331</name>
</gene>
<keyword evidence="5" id="KW-0964">Secreted</keyword>
<keyword evidence="10" id="KW-0873">Pyrrolidone carboxylic acid</keyword>
<dbReference type="GO" id="GO:0042246">
    <property type="term" value="P:tissue regeneration"/>
    <property type="evidence" value="ECO:0007669"/>
    <property type="project" value="InterPro"/>
</dbReference>
<dbReference type="PANTHER" id="PTHR10612:SF34">
    <property type="entry name" value="APOLIPOPROTEIN D"/>
    <property type="match status" value="1"/>
</dbReference>
<dbReference type="InterPro" id="IPR012674">
    <property type="entry name" value="Calycin"/>
</dbReference>
<sequence length="187" mass="20620">MALFHLLPLAVALLSVTYVEGQVPGFGKCPTVQVQAGFDLSQYLGLWHEIERFPAVFEAGKCITANYTLKSDGHVRVENGENVNGEEKIAVGDAYIPDPKESAKLAVRFYDAAPYGAYWVLKTDYKTYTLIWSCGDLLGFGNVQFAWILAREHEVDPAVIDDLHKLATGYGIDVSHFSKTDQTGCVN</sequence>
<dbReference type="InterPro" id="IPR022272">
    <property type="entry name" value="Lipocalin_CS"/>
</dbReference>
<evidence type="ECO:0000256" key="3">
    <source>
        <dbReference type="ARBA" id="ARBA00019890"/>
    </source>
</evidence>
<dbReference type="PIRSF" id="PIRSF036893">
    <property type="entry name" value="Lipocalin_ApoD"/>
    <property type="match status" value="1"/>
</dbReference>
<protein>
    <recommendedName>
        <fullName evidence="3">Apolipoprotein D</fullName>
    </recommendedName>
</protein>
<evidence type="ECO:0000256" key="5">
    <source>
        <dbReference type="ARBA" id="ARBA00022525"/>
    </source>
</evidence>
<evidence type="ECO:0000256" key="9">
    <source>
        <dbReference type="ARBA" id="ARBA00023180"/>
    </source>
</evidence>
<dbReference type="GO" id="GO:0007420">
    <property type="term" value="P:brain development"/>
    <property type="evidence" value="ECO:0007669"/>
    <property type="project" value="InterPro"/>
</dbReference>
<dbReference type="RefSeq" id="XP_019641880.1">
    <property type="nucleotide sequence ID" value="XM_019786321.1"/>
</dbReference>
<keyword evidence="4" id="KW-0813">Transport</keyword>
<evidence type="ECO:0000313" key="14">
    <source>
        <dbReference type="RefSeq" id="XP_019641880.1"/>
    </source>
</evidence>
<dbReference type="PANTHER" id="PTHR10612">
    <property type="entry name" value="APOLIPOPROTEIN D"/>
    <property type="match status" value="1"/>
</dbReference>
<evidence type="ECO:0000259" key="12">
    <source>
        <dbReference type="Pfam" id="PF08212"/>
    </source>
</evidence>
<organism evidence="13 14">
    <name type="scientific">Branchiostoma belcheri</name>
    <name type="common">Amphioxus</name>
    <dbReference type="NCBI Taxonomy" id="7741"/>
    <lineage>
        <taxon>Eukaryota</taxon>
        <taxon>Metazoa</taxon>
        <taxon>Chordata</taxon>
        <taxon>Cephalochordata</taxon>
        <taxon>Leptocardii</taxon>
        <taxon>Amphioxiformes</taxon>
        <taxon>Branchiostomatidae</taxon>
        <taxon>Branchiostoma</taxon>
    </lineage>
</organism>
<comment type="similarity">
    <text evidence="2 11">Belongs to the calycin superfamily. Lipocalin family.</text>
</comment>
<dbReference type="InterPro" id="IPR022271">
    <property type="entry name" value="Lipocalin_ApoD"/>
</dbReference>
<dbReference type="InterPro" id="IPR000566">
    <property type="entry name" value="Lipocln_cytosolic_FA-bd_dom"/>
</dbReference>
<dbReference type="Gene3D" id="2.40.128.20">
    <property type="match status" value="1"/>
</dbReference>
<evidence type="ECO:0000256" key="1">
    <source>
        <dbReference type="ARBA" id="ARBA00004613"/>
    </source>
</evidence>
<proteinExistence type="inferred from homology"/>
<accession>A0A6P4ZKZ5</accession>
<dbReference type="GO" id="GO:0005737">
    <property type="term" value="C:cytoplasm"/>
    <property type="evidence" value="ECO:0007669"/>
    <property type="project" value="TreeGrafter"/>
</dbReference>
<dbReference type="AlphaFoldDB" id="A0A6P4ZKZ5"/>
<keyword evidence="6 11" id="KW-0732">Signal</keyword>
<evidence type="ECO:0000256" key="4">
    <source>
        <dbReference type="ARBA" id="ARBA00022448"/>
    </source>
</evidence>
<dbReference type="GO" id="GO:0006869">
    <property type="term" value="P:lipid transport"/>
    <property type="evidence" value="ECO:0007669"/>
    <property type="project" value="InterPro"/>
</dbReference>
<name>A0A6P4ZKZ5_BRABE</name>
<evidence type="ECO:0000313" key="13">
    <source>
        <dbReference type="Proteomes" id="UP000515135"/>
    </source>
</evidence>
<dbReference type="GO" id="GO:0006629">
    <property type="term" value="P:lipid metabolic process"/>
    <property type="evidence" value="ECO:0007669"/>
    <property type="project" value="TreeGrafter"/>
</dbReference>
<evidence type="ECO:0000256" key="6">
    <source>
        <dbReference type="ARBA" id="ARBA00022729"/>
    </source>
</evidence>
<comment type="subcellular location">
    <subcellularLocation>
        <location evidence="1">Secreted</location>
    </subcellularLocation>
</comment>
<keyword evidence="8" id="KW-1015">Disulfide bond</keyword>
<evidence type="ECO:0000256" key="7">
    <source>
        <dbReference type="ARBA" id="ARBA00023121"/>
    </source>
</evidence>
<keyword evidence="13" id="KW-1185">Reference proteome</keyword>
<evidence type="ECO:0000256" key="10">
    <source>
        <dbReference type="ARBA" id="ARBA00023283"/>
    </source>
</evidence>
<dbReference type="GO" id="GO:0008289">
    <property type="term" value="F:lipid binding"/>
    <property type="evidence" value="ECO:0007669"/>
    <property type="project" value="UniProtKB-KW"/>
</dbReference>
<dbReference type="GO" id="GO:0005576">
    <property type="term" value="C:extracellular region"/>
    <property type="evidence" value="ECO:0007669"/>
    <property type="project" value="UniProtKB-SubCell"/>
</dbReference>
<reference evidence="14" key="1">
    <citation type="submission" date="2025-08" db="UniProtKB">
        <authorList>
            <consortium name="RefSeq"/>
        </authorList>
    </citation>
    <scope>IDENTIFICATION</scope>
    <source>
        <tissue evidence="14">Gonad</tissue>
    </source>
</reference>
<dbReference type="SUPFAM" id="SSF50814">
    <property type="entry name" value="Lipocalins"/>
    <property type="match status" value="1"/>
</dbReference>
<dbReference type="GeneID" id="109483331"/>
<keyword evidence="9" id="KW-0325">Glycoprotein</keyword>
<evidence type="ECO:0000256" key="11">
    <source>
        <dbReference type="PIRNR" id="PIRNR036893"/>
    </source>
</evidence>
<dbReference type="OrthoDB" id="565904at2759"/>
<dbReference type="PROSITE" id="PS00213">
    <property type="entry name" value="LIPOCALIN"/>
    <property type="match status" value="1"/>
</dbReference>
<dbReference type="CDD" id="cd19437">
    <property type="entry name" value="lipocalin_apoD-like"/>
    <property type="match status" value="1"/>
</dbReference>
<dbReference type="PRINTS" id="PR01219">
    <property type="entry name" value="APOLIPOPROTD"/>
</dbReference>
<feature type="chain" id="PRO_5028556805" description="Apolipoprotein D" evidence="11">
    <location>
        <begin position="22"/>
        <end position="187"/>
    </location>
</feature>
<dbReference type="KEGG" id="bbel:109483331"/>
<dbReference type="InterPro" id="IPR002969">
    <property type="entry name" value="ApolipopD"/>
</dbReference>
<keyword evidence="7" id="KW-0446">Lipid-binding</keyword>
<dbReference type="Proteomes" id="UP000515135">
    <property type="component" value="Unplaced"/>
</dbReference>
<feature type="signal peptide" evidence="11">
    <location>
        <begin position="1"/>
        <end position="21"/>
    </location>
</feature>
<dbReference type="Pfam" id="PF08212">
    <property type="entry name" value="Lipocalin_2"/>
    <property type="match status" value="1"/>
</dbReference>